<accession>A0AAU9JSD6</accession>
<keyword evidence="3" id="KW-1185">Reference proteome</keyword>
<proteinExistence type="predicted"/>
<dbReference type="AlphaFoldDB" id="A0AAU9JSD6"/>
<organism evidence="2 3">
    <name type="scientific">Blepharisma stoltei</name>
    <dbReference type="NCBI Taxonomy" id="1481888"/>
    <lineage>
        <taxon>Eukaryota</taxon>
        <taxon>Sar</taxon>
        <taxon>Alveolata</taxon>
        <taxon>Ciliophora</taxon>
        <taxon>Postciliodesmatophora</taxon>
        <taxon>Heterotrichea</taxon>
        <taxon>Heterotrichida</taxon>
        <taxon>Blepharismidae</taxon>
        <taxon>Blepharisma</taxon>
    </lineage>
</organism>
<sequence>MSNRYLKQQQEEENSLESDSYDISVQESFKQFRRQLDKNYDYDPEDLNEMQFDWIRPENYKHIPNDDWRSCEKQIKDSRDLCSMDHCAML</sequence>
<feature type="compositionally biased region" description="Acidic residues" evidence="1">
    <location>
        <begin position="11"/>
        <end position="20"/>
    </location>
</feature>
<gene>
    <name evidence="2" type="ORF">BSTOLATCC_MIC44466</name>
</gene>
<feature type="region of interest" description="Disordered" evidence="1">
    <location>
        <begin position="1"/>
        <end position="20"/>
    </location>
</feature>
<evidence type="ECO:0000313" key="3">
    <source>
        <dbReference type="Proteomes" id="UP001162131"/>
    </source>
</evidence>
<dbReference type="Proteomes" id="UP001162131">
    <property type="component" value="Unassembled WGS sequence"/>
</dbReference>
<evidence type="ECO:0000313" key="2">
    <source>
        <dbReference type="EMBL" id="CAG9327840.1"/>
    </source>
</evidence>
<name>A0AAU9JSD6_9CILI</name>
<comment type="caution">
    <text evidence="2">The sequence shown here is derived from an EMBL/GenBank/DDBJ whole genome shotgun (WGS) entry which is preliminary data.</text>
</comment>
<evidence type="ECO:0000256" key="1">
    <source>
        <dbReference type="SAM" id="MobiDB-lite"/>
    </source>
</evidence>
<protein>
    <submittedName>
        <fullName evidence="2">Uncharacterized protein</fullName>
    </submittedName>
</protein>
<reference evidence="2" key="1">
    <citation type="submission" date="2021-09" db="EMBL/GenBank/DDBJ databases">
        <authorList>
            <consortium name="AG Swart"/>
            <person name="Singh M."/>
            <person name="Singh A."/>
            <person name="Seah K."/>
            <person name="Emmerich C."/>
        </authorList>
    </citation>
    <scope>NUCLEOTIDE SEQUENCE</scope>
    <source>
        <strain evidence="2">ATCC30299</strain>
    </source>
</reference>
<dbReference type="EMBL" id="CAJZBQ010000044">
    <property type="protein sequence ID" value="CAG9327840.1"/>
    <property type="molecule type" value="Genomic_DNA"/>
</dbReference>